<organism evidence="4 5">
    <name type="scientific">Vitis vinifera</name>
    <name type="common">Grape</name>
    <dbReference type="NCBI Taxonomy" id="29760"/>
    <lineage>
        <taxon>Eukaryota</taxon>
        <taxon>Viridiplantae</taxon>
        <taxon>Streptophyta</taxon>
        <taxon>Embryophyta</taxon>
        <taxon>Tracheophyta</taxon>
        <taxon>Spermatophyta</taxon>
        <taxon>Magnoliopsida</taxon>
        <taxon>eudicotyledons</taxon>
        <taxon>Gunneridae</taxon>
        <taxon>Pentapetalae</taxon>
        <taxon>rosids</taxon>
        <taxon>Vitales</taxon>
        <taxon>Vitaceae</taxon>
        <taxon>Viteae</taxon>
        <taxon>Vitis</taxon>
    </lineage>
</organism>
<dbReference type="InterPro" id="IPR042197">
    <property type="entry name" value="Apaf_helical"/>
</dbReference>
<protein>
    <submittedName>
        <fullName evidence="4">Putative disease resistance protein</fullName>
    </submittedName>
</protein>
<dbReference type="Proteomes" id="UP000288805">
    <property type="component" value="Unassembled WGS sequence"/>
</dbReference>
<dbReference type="EMBL" id="QGNW01001869">
    <property type="protein sequence ID" value="RVW28968.1"/>
    <property type="molecule type" value="Genomic_DNA"/>
</dbReference>
<name>A0A438D0H4_VITVI</name>
<gene>
    <name evidence="4" type="primary">VvCHDh000253_8</name>
    <name evidence="4" type="ORF">CK203_094785</name>
</gene>
<proteinExistence type="predicted"/>
<dbReference type="GO" id="GO:0006952">
    <property type="term" value="P:defense response"/>
    <property type="evidence" value="ECO:0007669"/>
    <property type="project" value="UniProtKB-KW"/>
</dbReference>
<dbReference type="GO" id="GO:0043531">
    <property type="term" value="F:ADP binding"/>
    <property type="evidence" value="ECO:0007669"/>
    <property type="project" value="InterPro"/>
</dbReference>
<evidence type="ECO:0000259" key="3">
    <source>
        <dbReference type="Pfam" id="PF23247"/>
    </source>
</evidence>
<dbReference type="InterPro" id="IPR057135">
    <property type="entry name" value="At4g27190-like_LRR"/>
</dbReference>
<dbReference type="PANTHER" id="PTHR33463:SF204">
    <property type="entry name" value="NB-ARC DOMAIN-CONTAINING PROTEIN"/>
    <property type="match status" value="1"/>
</dbReference>
<evidence type="ECO:0000256" key="1">
    <source>
        <dbReference type="ARBA" id="ARBA00022741"/>
    </source>
</evidence>
<dbReference type="GO" id="GO:0005524">
    <property type="term" value="F:ATP binding"/>
    <property type="evidence" value="ECO:0007669"/>
    <property type="project" value="UniProtKB-KW"/>
</dbReference>
<comment type="caution">
    <text evidence="4">The sequence shown here is derived from an EMBL/GenBank/DDBJ whole genome shotgun (WGS) entry which is preliminary data.</text>
</comment>
<feature type="domain" description="Disease resistance protein At4g27190-like leucine-rich repeats" evidence="3">
    <location>
        <begin position="217"/>
        <end position="362"/>
    </location>
</feature>
<sequence>MEFLSSIETVELNNLYEDVKARVEGAEQRQMMRRKEVGGWICEVEVMVTEVQEILQKGDQEIQKRCLGCCPRNSEMLPRPLVDELPMEETVAQNWRMAESVGFSKIHKWELWDYMEWAKKVGEETLKSHPHILRLAKIVAKECKGLPLALVTVGQAMVGEKDPSNWDKVIQDLSKFPTEISDVVIRIETLIEQWIGEGLLGEVHDIYEVEGSCKISELKETEKMSLWDQNLEKFPETLMCPNLKTLFVRRCHQLTKFSSGFFQFMPLIRVLNLACNDNLKVLSVEDCESIELVLHHDHGAYEIVEKSDIFSRLKCLKLNRLPRLKSIYQHPLLFPSLEIIKVYDCKSLRSLPFDSNTLNNNLKKIKGGQIGGIG</sequence>
<dbReference type="SUPFAM" id="SSF52058">
    <property type="entry name" value="L domain-like"/>
    <property type="match status" value="1"/>
</dbReference>
<reference evidence="4 5" key="1">
    <citation type="journal article" date="2018" name="PLoS Genet.">
        <title>Population sequencing reveals clonal diversity and ancestral inbreeding in the grapevine cultivar Chardonnay.</title>
        <authorList>
            <person name="Roach M.J."/>
            <person name="Johnson D.L."/>
            <person name="Bohlmann J."/>
            <person name="van Vuuren H.J."/>
            <person name="Jones S.J."/>
            <person name="Pretorius I.S."/>
            <person name="Schmidt S.A."/>
            <person name="Borneman A.R."/>
        </authorList>
    </citation>
    <scope>NUCLEOTIDE SEQUENCE [LARGE SCALE GENOMIC DNA]</scope>
    <source>
        <strain evidence="5">cv. Chardonnay</strain>
        <tissue evidence="4">Leaf</tissue>
    </source>
</reference>
<dbReference type="PANTHER" id="PTHR33463">
    <property type="entry name" value="NB-ARC DOMAIN-CONTAINING PROTEIN-RELATED"/>
    <property type="match status" value="1"/>
</dbReference>
<dbReference type="InterPro" id="IPR050905">
    <property type="entry name" value="Plant_NBS-LRR"/>
</dbReference>
<dbReference type="Gene3D" id="3.80.10.10">
    <property type="entry name" value="Ribonuclease Inhibitor"/>
    <property type="match status" value="1"/>
</dbReference>
<keyword evidence="2" id="KW-0611">Plant defense</keyword>
<evidence type="ECO:0000256" key="2">
    <source>
        <dbReference type="ARBA" id="ARBA00022821"/>
    </source>
</evidence>
<dbReference type="InterPro" id="IPR032675">
    <property type="entry name" value="LRR_dom_sf"/>
</dbReference>
<evidence type="ECO:0000313" key="4">
    <source>
        <dbReference type="EMBL" id="RVW28968.1"/>
    </source>
</evidence>
<keyword evidence="1" id="KW-0547">Nucleotide-binding</keyword>
<evidence type="ECO:0000313" key="5">
    <source>
        <dbReference type="Proteomes" id="UP000288805"/>
    </source>
</evidence>
<accession>A0A438D0H4</accession>
<dbReference type="Gene3D" id="1.10.8.430">
    <property type="entry name" value="Helical domain of apoptotic protease-activating factors"/>
    <property type="match status" value="1"/>
</dbReference>
<dbReference type="Pfam" id="PF23247">
    <property type="entry name" value="LRR_RPS2"/>
    <property type="match status" value="1"/>
</dbReference>
<dbReference type="AlphaFoldDB" id="A0A438D0H4"/>